<dbReference type="GO" id="GO:0016491">
    <property type="term" value="F:oxidoreductase activity"/>
    <property type="evidence" value="ECO:0007669"/>
    <property type="project" value="InterPro"/>
</dbReference>
<evidence type="ECO:0000313" key="2">
    <source>
        <dbReference type="Proteomes" id="UP000250434"/>
    </source>
</evidence>
<evidence type="ECO:0008006" key="3">
    <source>
        <dbReference type="Google" id="ProtNLM"/>
    </source>
</evidence>
<dbReference type="AlphaFoldDB" id="A0A344L0Y7"/>
<sequence length="112" mass="12578">MPVLCYRLRLGFLFGHRLVHLVHVGRRPGRRWEVVLEVVRSAPDEIVVVAGWDERSDWFRNLAAAPAVEVRSGATRWTAPRHPRAWKRLALGVPAAPATAGSRLRAIAFRPA</sequence>
<name>A0A344L0Y7_9PSEU</name>
<dbReference type="Proteomes" id="UP000250434">
    <property type="component" value="Chromosome"/>
</dbReference>
<reference evidence="1 2" key="1">
    <citation type="submission" date="2016-04" db="EMBL/GenBank/DDBJ databases">
        <title>Complete genome sequence and analysis of deep-sea sediment isolate, Amycolatopsis sp. WP1.</title>
        <authorList>
            <person name="Wang H."/>
            <person name="Chen S."/>
            <person name="Wu Q."/>
        </authorList>
    </citation>
    <scope>NUCLEOTIDE SEQUENCE [LARGE SCALE GENOMIC DNA]</scope>
    <source>
        <strain evidence="1 2">WP1</strain>
    </source>
</reference>
<dbReference type="EMBL" id="CP015163">
    <property type="protein sequence ID" value="AXB41711.1"/>
    <property type="molecule type" value="Genomic_DNA"/>
</dbReference>
<proteinExistence type="predicted"/>
<dbReference type="InterPro" id="IPR012349">
    <property type="entry name" value="Split_barrel_FMN-bd"/>
</dbReference>
<protein>
    <recommendedName>
        <fullName evidence="3">Nitroreductase</fullName>
    </recommendedName>
</protein>
<keyword evidence="2" id="KW-1185">Reference proteome</keyword>
<dbReference type="RefSeq" id="WP_162788302.1">
    <property type="nucleotide sequence ID" value="NZ_CP015163.1"/>
</dbReference>
<dbReference type="Gene3D" id="2.30.110.10">
    <property type="entry name" value="Electron Transport, Fmn-binding Protein, Chain A"/>
    <property type="match status" value="1"/>
</dbReference>
<accession>A0A344L0Y7</accession>
<dbReference type="KEGG" id="aab:A4R43_03575"/>
<dbReference type="InterPro" id="IPR004378">
    <property type="entry name" value="F420H2_quin_Rdtase"/>
</dbReference>
<evidence type="ECO:0000313" key="1">
    <source>
        <dbReference type="EMBL" id="AXB41711.1"/>
    </source>
</evidence>
<gene>
    <name evidence="1" type="ORF">A4R43_03575</name>
</gene>
<organism evidence="1 2">
    <name type="scientific">Amycolatopsis albispora</name>
    <dbReference type="NCBI Taxonomy" id="1804986"/>
    <lineage>
        <taxon>Bacteria</taxon>
        <taxon>Bacillati</taxon>
        <taxon>Actinomycetota</taxon>
        <taxon>Actinomycetes</taxon>
        <taxon>Pseudonocardiales</taxon>
        <taxon>Pseudonocardiaceae</taxon>
        <taxon>Amycolatopsis</taxon>
    </lineage>
</organism>
<dbReference type="Pfam" id="PF04075">
    <property type="entry name" value="F420H2_quin_red"/>
    <property type="match status" value="1"/>
</dbReference>